<reference evidence="3" key="1">
    <citation type="submission" date="2017-06" db="EMBL/GenBank/DDBJ databases">
        <authorList>
            <person name="Varghese N."/>
            <person name="Submissions S."/>
        </authorList>
    </citation>
    <scope>NUCLEOTIDE SEQUENCE [LARGE SCALE GENOMIC DNA]</scope>
    <source>
        <strain evidence="3">LNB2</strain>
    </source>
</reference>
<organism evidence="2 3">
    <name type="scientific">Edaphosphingomonas laterariae</name>
    <dbReference type="NCBI Taxonomy" id="861865"/>
    <lineage>
        <taxon>Bacteria</taxon>
        <taxon>Pseudomonadati</taxon>
        <taxon>Pseudomonadota</taxon>
        <taxon>Alphaproteobacteria</taxon>
        <taxon>Sphingomonadales</taxon>
        <taxon>Rhizorhabdaceae</taxon>
        <taxon>Edaphosphingomonas</taxon>
    </lineage>
</organism>
<evidence type="ECO:0000313" key="3">
    <source>
        <dbReference type="Proteomes" id="UP000198281"/>
    </source>
</evidence>
<keyword evidence="1" id="KW-0472">Membrane</keyword>
<name>A0A239FKU1_9SPHN</name>
<dbReference type="AlphaFoldDB" id="A0A239FKU1"/>
<keyword evidence="1" id="KW-1133">Transmembrane helix</keyword>
<sequence length="54" mass="5986">MAREMIAYGLIGVMVVGGAIWSTIAWRRHQRVKLRRRGISPTGIDADAMIHPIG</sequence>
<accession>A0A239FKU1</accession>
<dbReference type="EMBL" id="FZOS01000009">
    <property type="protein sequence ID" value="SNS56832.1"/>
    <property type="molecule type" value="Genomic_DNA"/>
</dbReference>
<protein>
    <submittedName>
        <fullName evidence="2">Uncharacterized protein</fullName>
    </submittedName>
</protein>
<keyword evidence="3" id="KW-1185">Reference proteome</keyword>
<dbReference type="Proteomes" id="UP000198281">
    <property type="component" value="Unassembled WGS sequence"/>
</dbReference>
<feature type="transmembrane region" description="Helical" evidence="1">
    <location>
        <begin position="6"/>
        <end position="26"/>
    </location>
</feature>
<evidence type="ECO:0000256" key="1">
    <source>
        <dbReference type="SAM" id="Phobius"/>
    </source>
</evidence>
<dbReference type="RefSeq" id="WP_179220798.1">
    <property type="nucleotide sequence ID" value="NZ_FZOS01000009.1"/>
</dbReference>
<keyword evidence="1" id="KW-0812">Transmembrane</keyword>
<proteinExistence type="predicted"/>
<evidence type="ECO:0000313" key="2">
    <source>
        <dbReference type="EMBL" id="SNS56832.1"/>
    </source>
</evidence>
<gene>
    <name evidence="2" type="ORF">SAMN06295912_10967</name>
</gene>